<dbReference type="GO" id="GO:0005681">
    <property type="term" value="C:spliceosomal complex"/>
    <property type="evidence" value="ECO:0007669"/>
    <property type="project" value="InterPro"/>
</dbReference>
<feature type="region of interest" description="Disordered" evidence="16">
    <location>
        <begin position="332"/>
        <end position="373"/>
    </location>
</feature>
<evidence type="ECO:0000256" key="12">
    <source>
        <dbReference type="ARBA" id="ARBA00023242"/>
    </source>
</evidence>
<keyword evidence="9" id="KW-0498">Mitosis</keyword>
<evidence type="ECO:0000256" key="8">
    <source>
        <dbReference type="ARBA" id="ARBA00022771"/>
    </source>
</evidence>
<dbReference type="GO" id="GO:0033314">
    <property type="term" value="P:mitotic DNA replication checkpoint signaling"/>
    <property type="evidence" value="ECO:0007669"/>
    <property type="project" value="TreeGrafter"/>
</dbReference>
<feature type="region of interest" description="Disordered" evidence="16">
    <location>
        <begin position="79"/>
        <end position="111"/>
    </location>
</feature>
<evidence type="ECO:0000256" key="16">
    <source>
        <dbReference type="SAM" id="MobiDB-lite"/>
    </source>
</evidence>
<dbReference type="GO" id="GO:0033260">
    <property type="term" value="P:nuclear DNA replication"/>
    <property type="evidence" value="ECO:0007669"/>
    <property type="project" value="TreeGrafter"/>
</dbReference>
<keyword evidence="6" id="KW-0132">Cell division</keyword>
<evidence type="ECO:0000256" key="9">
    <source>
        <dbReference type="ARBA" id="ARBA00022776"/>
    </source>
</evidence>
<keyword evidence="13" id="KW-0131">Cell cycle</keyword>
<dbReference type="EMBL" id="GDJX01022114">
    <property type="protein sequence ID" value="JAT45822.1"/>
    <property type="molecule type" value="Transcribed_RNA"/>
</dbReference>
<feature type="domain" description="ZNF380 coiled-coil" evidence="18">
    <location>
        <begin position="249"/>
        <end position="327"/>
    </location>
</feature>
<dbReference type="GO" id="GO:0003676">
    <property type="term" value="F:nucleic acid binding"/>
    <property type="evidence" value="ECO:0007669"/>
    <property type="project" value="InterPro"/>
</dbReference>
<sequence>MDAKKALFRAKLREASQKREKRIDSPLVRYNEHDQPVCKVCNITLKSDSLWPAHQVSRKHHEAIENLKALAIARDLTDAKSDQPKGLQKPRSSSALPTDFFDTPETKRQRTVSMDLVSSSFQDGRKEVQTSEECSNVDLVETRSMVEPASSSQVTQPSRKVDCSQTKLLKGTLPEGFFDKNEMSESQYSDLMNQRSNGMDVSEVKLVKGSLPESFSDSKARNENIISKQLHPSSKVADGSGVKQTKGALPEGFFDNKDADLRARGIQPVKVDIADAYKEFEKEIQDNLQEVDDRLEEEEIDAAVMRAEFELVEQMQYRDRVEMVKKKLIEAKTSQLARGQKPPAFMGQESSDESSSDSGDEENFTVDWRAKHL</sequence>
<dbReference type="InterPro" id="IPR036236">
    <property type="entry name" value="Znf_C2H2_sf"/>
</dbReference>
<accession>A0A1D1XTY2</accession>
<evidence type="ECO:0000256" key="1">
    <source>
        <dbReference type="ARBA" id="ARBA00004286"/>
    </source>
</evidence>
<keyword evidence="11 15" id="KW-0175">Coiled coil</keyword>
<dbReference type="PANTHER" id="PTHR13278:SF0">
    <property type="entry name" value="ZINC FINGER PROTEIN 830"/>
    <property type="match status" value="1"/>
</dbReference>
<dbReference type="PANTHER" id="PTHR13278">
    <property type="entry name" value="ZINC FINGER PROTEIN 830"/>
    <property type="match status" value="1"/>
</dbReference>
<evidence type="ECO:0000256" key="7">
    <source>
        <dbReference type="ARBA" id="ARBA00022723"/>
    </source>
</evidence>
<evidence type="ECO:0000256" key="10">
    <source>
        <dbReference type="ARBA" id="ARBA00022833"/>
    </source>
</evidence>
<dbReference type="InterPro" id="IPR059039">
    <property type="entry name" value="ZNF380_CC"/>
</dbReference>
<evidence type="ECO:0000256" key="4">
    <source>
        <dbReference type="ARBA" id="ARBA00022454"/>
    </source>
</evidence>
<keyword evidence="10" id="KW-0862">Zinc</keyword>
<feature type="compositionally biased region" description="Acidic residues" evidence="16">
    <location>
        <begin position="350"/>
        <end position="364"/>
    </location>
</feature>
<evidence type="ECO:0000256" key="14">
    <source>
        <dbReference type="ARBA" id="ARBA00030672"/>
    </source>
</evidence>
<feature type="coiled-coil region" evidence="15">
    <location>
        <begin position="277"/>
        <end position="308"/>
    </location>
</feature>
<evidence type="ECO:0000256" key="11">
    <source>
        <dbReference type="ARBA" id="ARBA00023054"/>
    </source>
</evidence>
<evidence type="ECO:0000256" key="5">
    <source>
        <dbReference type="ARBA" id="ARBA00022473"/>
    </source>
</evidence>
<evidence type="ECO:0000256" key="6">
    <source>
        <dbReference type="ARBA" id="ARBA00022618"/>
    </source>
</evidence>
<dbReference type="Pfam" id="PF12874">
    <property type="entry name" value="zf-met"/>
    <property type="match status" value="1"/>
</dbReference>
<keyword evidence="5" id="KW-0217">Developmental protein</keyword>
<evidence type="ECO:0000259" key="18">
    <source>
        <dbReference type="Pfam" id="PF23406"/>
    </source>
</evidence>
<proteinExistence type="predicted"/>
<gene>
    <name evidence="19" type="primary">znf830_1</name>
    <name evidence="19" type="ORF">g.22666</name>
</gene>
<evidence type="ECO:0000313" key="19">
    <source>
        <dbReference type="EMBL" id="JAT45822.1"/>
    </source>
</evidence>
<evidence type="ECO:0000256" key="15">
    <source>
        <dbReference type="SAM" id="Coils"/>
    </source>
</evidence>
<keyword evidence="4" id="KW-0158">Chromosome</keyword>
<dbReference type="SUPFAM" id="SSF57667">
    <property type="entry name" value="beta-beta-alpha zinc fingers"/>
    <property type="match status" value="1"/>
</dbReference>
<protein>
    <recommendedName>
        <fullName evidence="3">Zinc finger protein 830</fullName>
    </recommendedName>
    <alternativeName>
        <fullName evidence="14">Coiled-coil domain-containing protein 16</fullName>
    </alternativeName>
</protein>
<reference evidence="19" key="1">
    <citation type="submission" date="2015-07" db="EMBL/GenBank/DDBJ databases">
        <title>Transcriptome Assembly of Anthurium amnicola.</title>
        <authorList>
            <person name="Suzuki J."/>
        </authorList>
    </citation>
    <scope>NUCLEOTIDE SEQUENCE</scope>
</reference>
<comment type="subcellular location">
    <subcellularLocation>
        <location evidence="1">Chromosome</location>
    </subcellularLocation>
    <subcellularLocation>
        <location evidence="2">Nucleus speckle</location>
    </subcellularLocation>
</comment>
<dbReference type="Pfam" id="PF23406">
    <property type="entry name" value="ZNF380_CC"/>
    <property type="match status" value="1"/>
</dbReference>
<dbReference type="AlphaFoldDB" id="A0A1D1XTY2"/>
<dbReference type="GO" id="GO:0044773">
    <property type="term" value="P:mitotic DNA damage checkpoint signaling"/>
    <property type="evidence" value="ECO:0007669"/>
    <property type="project" value="TreeGrafter"/>
</dbReference>
<evidence type="ECO:0000256" key="2">
    <source>
        <dbReference type="ARBA" id="ARBA00004324"/>
    </source>
</evidence>
<keyword evidence="8" id="KW-0863">Zinc-finger</keyword>
<feature type="domain" description="C2H2-type" evidence="17">
    <location>
        <begin position="37"/>
        <end position="60"/>
    </location>
</feature>
<dbReference type="InterPro" id="IPR040050">
    <property type="entry name" value="ZNF830-like"/>
</dbReference>
<dbReference type="GO" id="GO:0008270">
    <property type="term" value="F:zinc ion binding"/>
    <property type="evidence" value="ECO:0007669"/>
    <property type="project" value="UniProtKB-KW"/>
</dbReference>
<name>A0A1D1XTY2_9ARAE</name>
<evidence type="ECO:0000256" key="3">
    <source>
        <dbReference type="ARBA" id="ARBA00017358"/>
    </source>
</evidence>
<evidence type="ECO:0000259" key="17">
    <source>
        <dbReference type="Pfam" id="PF12874"/>
    </source>
</evidence>
<organism evidence="19">
    <name type="scientific">Anthurium amnicola</name>
    <dbReference type="NCBI Taxonomy" id="1678845"/>
    <lineage>
        <taxon>Eukaryota</taxon>
        <taxon>Viridiplantae</taxon>
        <taxon>Streptophyta</taxon>
        <taxon>Embryophyta</taxon>
        <taxon>Tracheophyta</taxon>
        <taxon>Spermatophyta</taxon>
        <taxon>Magnoliopsida</taxon>
        <taxon>Liliopsida</taxon>
        <taxon>Araceae</taxon>
        <taxon>Pothoideae</taxon>
        <taxon>Potheae</taxon>
        <taxon>Anthurium</taxon>
    </lineage>
</organism>
<dbReference type="InterPro" id="IPR013087">
    <property type="entry name" value="Znf_C2H2_type"/>
</dbReference>
<evidence type="ECO:0000256" key="13">
    <source>
        <dbReference type="ARBA" id="ARBA00023306"/>
    </source>
</evidence>
<keyword evidence="7" id="KW-0479">Metal-binding</keyword>
<keyword evidence="12" id="KW-0539">Nucleus</keyword>